<dbReference type="CDD" id="cd00483">
    <property type="entry name" value="HPPK"/>
    <property type="match status" value="1"/>
</dbReference>
<gene>
    <name evidence="9" type="primary">folK</name>
    <name evidence="9" type="ORF">CDV26_07645</name>
</gene>
<evidence type="ECO:0000256" key="7">
    <source>
        <dbReference type="ARBA" id="ARBA00022909"/>
    </source>
</evidence>
<dbReference type="RefSeq" id="WP_088772777.1">
    <property type="nucleotide sequence ID" value="NZ_AP023082.1"/>
</dbReference>
<dbReference type="InterPro" id="IPR045031">
    <property type="entry name" value="DHP_synth-like"/>
</dbReference>
<keyword evidence="6" id="KW-0067">ATP-binding</keyword>
<evidence type="ECO:0000313" key="9">
    <source>
        <dbReference type="EMBL" id="ASG68284.1"/>
    </source>
</evidence>
<comment type="pathway">
    <text evidence="1">Cofactor biosynthesis; tetrahydrofolate biosynthesis; 2-amino-4-hydroxy-6-hydroxymethyl-7,8-dihydropteridine diphosphate from 7,8-dihydroneopterin triphosphate: step 4/4.</text>
</comment>
<keyword evidence="4" id="KW-0547">Nucleotide-binding</keyword>
<dbReference type="PANTHER" id="PTHR20941">
    <property type="entry name" value="FOLATE SYNTHESIS PROTEINS"/>
    <property type="match status" value="1"/>
</dbReference>
<dbReference type="InterPro" id="IPR000489">
    <property type="entry name" value="Pterin-binding_dom"/>
</dbReference>
<dbReference type="EMBL" id="CP022132">
    <property type="protein sequence ID" value="ASG68284.1"/>
    <property type="molecule type" value="Genomic_DNA"/>
</dbReference>
<sequence length="421" mass="48331">MQYIIGIGTNIGFTLENIHLAIEALSVNQNIKILKKAGLYSSKALLKENAPKDWDINFINTAIKISSTLSPSELLVVLKNIEKDIGRDLNAPVWSPRIIDLDILAAEDLILETDELIIPHKELINRNFALAPLLELSKGWYHPKKVDINLNIKLKELGKIKKLKQNHSNTMRMGIINLSYQSFSDGHFDDDRRESNLYELIENGAEIIDIGAESTKPNARVISVDEEFKKLNIFLEYIKSNTANLKYKPLISIDTRKLDVMHKILEKHHDIIWMVNDVECNDIEQKSKLIAKYNKKYVITHNLGITDRDQYLNKQNAIDNICKYIEEKKQILINNGLAKENIYFDVGFGFGKKADTAKYLLENFIKIKERLDLKALIGHSRKPSILGLTKDDNLKSLDRATRELSKKLEKINIEIIRIHKI</sequence>
<evidence type="ECO:0000256" key="2">
    <source>
        <dbReference type="ARBA" id="ARBA00013253"/>
    </source>
</evidence>
<evidence type="ECO:0000256" key="4">
    <source>
        <dbReference type="ARBA" id="ARBA00022741"/>
    </source>
</evidence>
<dbReference type="EC" id="2.7.6.3" evidence="2"/>
<evidence type="ECO:0000259" key="8">
    <source>
        <dbReference type="PROSITE" id="PS50972"/>
    </source>
</evidence>
<dbReference type="SUPFAM" id="SSF51717">
    <property type="entry name" value="Dihydropteroate synthetase-like"/>
    <property type="match status" value="1"/>
</dbReference>
<dbReference type="Pfam" id="PF00809">
    <property type="entry name" value="Pterin_bind"/>
    <property type="match status" value="1"/>
</dbReference>
<dbReference type="Gene3D" id="3.20.20.20">
    <property type="entry name" value="Dihydropteroate synthase-like"/>
    <property type="match status" value="1"/>
</dbReference>
<dbReference type="PROSITE" id="PS00793">
    <property type="entry name" value="DHPS_2"/>
    <property type="match status" value="1"/>
</dbReference>
<dbReference type="InterPro" id="IPR011005">
    <property type="entry name" value="Dihydropteroate_synth-like_sf"/>
</dbReference>
<dbReference type="InterPro" id="IPR035907">
    <property type="entry name" value="Hppk_sf"/>
</dbReference>
<reference evidence="9 10" key="1">
    <citation type="submission" date="2017-06" db="EMBL/GenBank/DDBJ databases">
        <title>Complete genome of Francisella halioticida.</title>
        <authorList>
            <person name="Sjodin A."/>
        </authorList>
    </citation>
    <scope>NUCLEOTIDE SEQUENCE [LARGE SCALE GENOMIC DNA]</scope>
    <source>
        <strain evidence="9 10">DSM 23729</strain>
    </source>
</reference>
<feature type="domain" description="Pterin-binding" evidence="8">
    <location>
        <begin position="170"/>
        <end position="421"/>
    </location>
</feature>
<protein>
    <recommendedName>
        <fullName evidence="2">2-amino-4-hydroxy-6-hydroxymethyldihydropteridine diphosphokinase</fullName>
        <ecNumber evidence="2">2.7.6.3</ecNumber>
    </recommendedName>
</protein>
<dbReference type="SUPFAM" id="SSF55083">
    <property type="entry name" value="6-hydroxymethyl-7,8-dihydropterin pyrophosphokinase, HPPK"/>
    <property type="match status" value="1"/>
</dbReference>
<dbReference type="Gene3D" id="3.30.70.560">
    <property type="entry name" value="7,8-Dihydro-6-hydroxymethylpterin-pyrophosphokinase HPPK"/>
    <property type="match status" value="1"/>
</dbReference>
<organism evidence="9 10">
    <name type="scientific">Francisella halioticida</name>
    <dbReference type="NCBI Taxonomy" id="549298"/>
    <lineage>
        <taxon>Bacteria</taxon>
        <taxon>Pseudomonadati</taxon>
        <taxon>Pseudomonadota</taxon>
        <taxon>Gammaproteobacteria</taxon>
        <taxon>Thiotrichales</taxon>
        <taxon>Francisellaceae</taxon>
        <taxon>Francisella</taxon>
    </lineage>
</organism>
<evidence type="ECO:0000313" key="10">
    <source>
        <dbReference type="Proteomes" id="UP000249910"/>
    </source>
</evidence>
<keyword evidence="10" id="KW-1185">Reference proteome</keyword>
<evidence type="ECO:0000256" key="1">
    <source>
        <dbReference type="ARBA" id="ARBA00005051"/>
    </source>
</evidence>
<name>A0ABM6M0Q0_9GAMM</name>
<dbReference type="NCBIfam" id="TIGR01498">
    <property type="entry name" value="folK"/>
    <property type="match status" value="1"/>
</dbReference>
<keyword evidence="7" id="KW-0289">Folate biosynthesis</keyword>
<evidence type="ECO:0000256" key="5">
    <source>
        <dbReference type="ARBA" id="ARBA00022777"/>
    </source>
</evidence>
<dbReference type="Pfam" id="PF01288">
    <property type="entry name" value="HPPK"/>
    <property type="match status" value="1"/>
</dbReference>
<dbReference type="PANTHER" id="PTHR20941:SF1">
    <property type="entry name" value="FOLIC ACID SYNTHESIS PROTEIN FOL1"/>
    <property type="match status" value="1"/>
</dbReference>
<evidence type="ECO:0000256" key="3">
    <source>
        <dbReference type="ARBA" id="ARBA00022679"/>
    </source>
</evidence>
<dbReference type="InterPro" id="IPR000550">
    <property type="entry name" value="Hppk"/>
</dbReference>
<accession>A0ABM6M0Q0</accession>
<dbReference type="Proteomes" id="UP000249910">
    <property type="component" value="Chromosome"/>
</dbReference>
<dbReference type="PROSITE" id="PS50972">
    <property type="entry name" value="PTERIN_BINDING"/>
    <property type="match status" value="1"/>
</dbReference>
<keyword evidence="3" id="KW-0808">Transferase</keyword>
<proteinExistence type="predicted"/>
<evidence type="ECO:0000256" key="6">
    <source>
        <dbReference type="ARBA" id="ARBA00022840"/>
    </source>
</evidence>
<keyword evidence="5" id="KW-0418">Kinase</keyword>